<name>U6G8M8_9EIME</name>
<evidence type="ECO:0000256" key="6">
    <source>
        <dbReference type="SAM" id="Phobius"/>
    </source>
</evidence>
<feature type="transmembrane region" description="Helical" evidence="6">
    <location>
        <begin position="132"/>
        <end position="150"/>
    </location>
</feature>
<organism evidence="8 9">
    <name type="scientific">Eimeria praecox</name>
    <dbReference type="NCBI Taxonomy" id="51316"/>
    <lineage>
        <taxon>Eukaryota</taxon>
        <taxon>Sar</taxon>
        <taxon>Alveolata</taxon>
        <taxon>Apicomplexa</taxon>
        <taxon>Conoidasida</taxon>
        <taxon>Coccidia</taxon>
        <taxon>Eucoccidiorida</taxon>
        <taxon>Eimeriorina</taxon>
        <taxon>Eimeriidae</taxon>
        <taxon>Eimeria</taxon>
    </lineage>
</organism>
<feature type="domain" description="Ion transport" evidence="7">
    <location>
        <begin position="69"/>
        <end position="191"/>
    </location>
</feature>
<comment type="subcellular location">
    <subcellularLocation>
        <location evidence="1">Membrane</location>
        <topology evidence="1">Multi-pass membrane protein</topology>
    </subcellularLocation>
</comment>
<dbReference type="Proteomes" id="UP000018201">
    <property type="component" value="Unassembled WGS sequence"/>
</dbReference>
<dbReference type="GO" id="GO:0016020">
    <property type="term" value="C:membrane"/>
    <property type="evidence" value="ECO:0007669"/>
    <property type="project" value="UniProtKB-SubCell"/>
</dbReference>
<reference evidence="8" key="1">
    <citation type="submission" date="2013-10" db="EMBL/GenBank/DDBJ databases">
        <title>Genomic analysis of the causative agents of coccidiosis in chickens.</title>
        <authorList>
            <person name="Reid A.J."/>
            <person name="Blake D."/>
            <person name="Billington K."/>
            <person name="Browne H."/>
            <person name="Dunn M."/>
            <person name="Hung S."/>
            <person name="Kawahara F."/>
            <person name="Miranda-Saavedra D."/>
            <person name="Mourier T."/>
            <person name="Nagra H."/>
            <person name="Otto T.D."/>
            <person name="Rawlings N."/>
            <person name="Sanchez A."/>
            <person name="Sanders M."/>
            <person name="Subramaniam C."/>
            <person name="Tay Y."/>
            <person name="Dear P."/>
            <person name="Doerig C."/>
            <person name="Gruber A."/>
            <person name="Parkinson J."/>
            <person name="Shirley M."/>
            <person name="Wan K.L."/>
            <person name="Berriman M."/>
            <person name="Tomley F."/>
            <person name="Pain A."/>
        </authorList>
    </citation>
    <scope>NUCLEOTIDE SEQUENCE [LARGE SCALE GENOMIC DNA]</scope>
    <source>
        <strain evidence="8">Houghton</strain>
    </source>
</reference>
<keyword evidence="2 6" id="KW-0812">Transmembrane</keyword>
<evidence type="ECO:0000256" key="2">
    <source>
        <dbReference type="ARBA" id="ARBA00022692"/>
    </source>
</evidence>
<reference evidence="8" key="2">
    <citation type="submission" date="2013-10" db="EMBL/GenBank/DDBJ databases">
        <authorList>
            <person name="Aslett M."/>
        </authorList>
    </citation>
    <scope>NUCLEOTIDE SEQUENCE [LARGE SCALE GENOMIC DNA]</scope>
    <source>
        <strain evidence="8">Houghton</strain>
    </source>
</reference>
<proteinExistence type="predicted"/>
<gene>
    <name evidence="8" type="ORF">EPH_0003990</name>
</gene>
<dbReference type="Pfam" id="PF00520">
    <property type="entry name" value="Ion_trans"/>
    <property type="match status" value="1"/>
</dbReference>
<feature type="region of interest" description="Disordered" evidence="5">
    <location>
        <begin position="211"/>
        <end position="232"/>
    </location>
</feature>
<dbReference type="InterPro" id="IPR027359">
    <property type="entry name" value="Volt_channel_dom_sf"/>
</dbReference>
<accession>U6G8M8</accession>
<evidence type="ECO:0000256" key="3">
    <source>
        <dbReference type="ARBA" id="ARBA00022989"/>
    </source>
</evidence>
<evidence type="ECO:0000313" key="9">
    <source>
        <dbReference type="Proteomes" id="UP000018201"/>
    </source>
</evidence>
<dbReference type="InterPro" id="IPR005821">
    <property type="entry name" value="Ion_trans_dom"/>
</dbReference>
<keyword evidence="9" id="KW-1185">Reference proteome</keyword>
<protein>
    <recommendedName>
        <fullName evidence="7">Ion transport domain-containing protein</fullName>
    </recommendedName>
</protein>
<dbReference type="OrthoDB" id="345432at2759"/>
<keyword evidence="3 6" id="KW-1133">Transmembrane helix</keyword>
<evidence type="ECO:0000256" key="5">
    <source>
        <dbReference type="SAM" id="MobiDB-lite"/>
    </source>
</evidence>
<evidence type="ECO:0000256" key="1">
    <source>
        <dbReference type="ARBA" id="ARBA00004141"/>
    </source>
</evidence>
<feature type="transmembrane region" description="Helical" evidence="6">
    <location>
        <begin position="96"/>
        <end position="120"/>
    </location>
</feature>
<dbReference type="EMBL" id="HG690634">
    <property type="protein sequence ID" value="CDI74979.1"/>
    <property type="molecule type" value="Genomic_DNA"/>
</dbReference>
<dbReference type="PANTHER" id="PTHR38483:SF1">
    <property type="entry name" value="ION TRANSPORT DOMAIN-CONTAINING PROTEIN"/>
    <property type="match status" value="1"/>
</dbReference>
<evidence type="ECO:0000313" key="8">
    <source>
        <dbReference type="EMBL" id="CDI74979.1"/>
    </source>
</evidence>
<keyword evidence="4 6" id="KW-0472">Membrane</keyword>
<dbReference type="AlphaFoldDB" id="U6G8M8"/>
<dbReference type="Gene3D" id="1.20.120.350">
    <property type="entry name" value="Voltage-gated potassium channels. Chain C"/>
    <property type="match status" value="1"/>
</dbReference>
<sequence>MNITLSQAPAEGTVSALTLTLKGTAAATTVRVQQQGQQKAKSAVLLSIQSDIGKGIIYNIRLSRWYLAYCFLMAIATLCLVVFMIVDVHFRKNPVPVWVCAVDGLITFAVCFETIADMILLGMPFWSSGWHVFDFAVSLVCFVSWLLLLLEVDLCCGEQVGVVESLDEFVTVILLTIRYVAQFVRIVRYIRTGAEAQDSLSTAEKHIIRFDTPGGREDPGLSSAVPGGELDF</sequence>
<evidence type="ECO:0000256" key="4">
    <source>
        <dbReference type="ARBA" id="ARBA00023136"/>
    </source>
</evidence>
<feature type="transmembrane region" description="Helical" evidence="6">
    <location>
        <begin position="66"/>
        <end position="90"/>
    </location>
</feature>
<dbReference type="VEuPathDB" id="ToxoDB:EPH_0003990"/>
<dbReference type="PANTHER" id="PTHR38483">
    <property type="entry name" value="CHROMOSOME 1, WHOLE GENOME SHOTGUN SEQUENCE"/>
    <property type="match status" value="1"/>
</dbReference>
<evidence type="ECO:0000259" key="7">
    <source>
        <dbReference type="Pfam" id="PF00520"/>
    </source>
</evidence>